<evidence type="ECO:0000259" key="7">
    <source>
        <dbReference type="Pfam" id="PF24986"/>
    </source>
</evidence>
<comment type="function">
    <text evidence="5">An accessory protein needed during the final step in the assembly of 30S ribosomal subunit, possibly for assembly of the head region. Essential for efficient processing of 16S rRNA. May be needed both before and after RbfA during the maturation of 16S rRNA. It has affinity for free ribosomal 30S subunits but not for 70S ribosomes.</text>
</comment>
<dbReference type="InterPro" id="IPR011961">
    <property type="entry name" value="RimM"/>
</dbReference>
<dbReference type="InterPro" id="IPR011033">
    <property type="entry name" value="PRC_barrel-like_sf"/>
</dbReference>
<comment type="domain">
    <text evidence="5">The PRC barrel domain binds ribosomal protein uS19.</text>
</comment>
<name>A0A6G7VCI4_9GAMM</name>
<dbReference type="InterPro" id="IPR009000">
    <property type="entry name" value="Transl_B-barrel_sf"/>
</dbReference>
<sequence>MAAATNRRVVLGQIVGLYGVRGWVKIHSETEPREGILNYSPWLVGPQGEVLRVLEGRRQGKGLVAHLDGCHDRDQAAHLVGLEIAVWREQLPPPGPDEFYWTDLEGLSVITETGVDLGCVTRLFATGANDVLVVAGERERLIPFVWDQVILEVDCAQGLIRVDWDPEF</sequence>
<dbReference type="GO" id="GO:0042274">
    <property type="term" value="P:ribosomal small subunit biogenesis"/>
    <property type="evidence" value="ECO:0007669"/>
    <property type="project" value="UniProtKB-UniRule"/>
</dbReference>
<feature type="domain" description="RimM N-terminal" evidence="6">
    <location>
        <begin position="11"/>
        <end position="89"/>
    </location>
</feature>
<comment type="subunit">
    <text evidence="5">Binds ribosomal protein uS19.</text>
</comment>
<evidence type="ECO:0000256" key="2">
    <source>
        <dbReference type="ARBA" id="ARBA00022517"/>
    </source>
</evidence>
<dbReference type="InterPro" id="IPR036976">
    <property type="entry name" value="RimM_N_sf"/>
</dbReference>
<keyword evidence="9" id="KW-1185">Reference proteome</keyword>
<feature type="domain" description="Ribosome maturation factor RimM PRC barrel" evidence="7">
    <location>
        <begin position="101"/>
        <end position="165"/>
    </location>
</feature>
<gene>
    <name evidence="5 8" type="primary">rimM</name>
    <name evidence="8" type="ORF">GWK36_06320</name>
</gene>
<comment type="similarity">
    <text evidence="5">Belongs to the RimM family.</text>
</comment>
<dbReference type="Proteomes" id="UP000502699">
    <property type="component" value="Chromosome"/>
</dbReference>
<evidence type="ECO:0000256" key="5">
    <source>
        <dbReference type="HAMAP-Rule" id="MF_00014"/>
    </source>
</evidence>
<dbReference type="Gene3D" id="2.30.30.240">
    <property type="entry name" value="PRC-barrel domain"/>
    <property type="match status" value="1"/>
</dbReference>
<dbReference type="PANTHER" id="PTHR33692">
    <property type="entry name" value="RIBOSOME MATURATION FACTOR RIMM"/>
    <property type="match status" value="1"/>
</dbReference>
<dbReference type="GO" id="GO:0005737">
    <property type="term" value="C:cytoplasm"/>
    <property type="evidence" value="ECO:0007669"/>
    <property type="project" value="UniProtKB-SubCell"/>
</dbReference>
<keyword evidence="4 5" id="KW-0143">Chaperone</keyword>
<dbReference type="Pfam" id="PF24986">
    <property type="entry name" value="PRC_RimM"/>
    <property type="match status" value="1"/>
</dbReference>
<organism evidence="8 9">
    <name type="scientific">Caldichromatium japonicum</name>
    <dbReference type="NCBI Taxonomy" id="2699430"/>
    <lineage>
        <taxon>Bacteria</taxon>
        <taxon>Pseudomonadati</taxon>
        <taxon>Pseudomonadota</taxon>
        <taxon>Gammaproteobacteria</taxon>
        <taxon>Chromatiales</taxon>
        <taxon>Chromatiaceae</taxon>
        <taxon>Caldichromatium</taxon>
    </lineage>
</organism>
<dbReference type="EMBL" id="CP048029">
    <property type="protein sequence ID" value="QIK37662.1"/>
    <property type="molecule type" value="Genomic_DNA"/>
</dbReference>
<evidence type="ECO:0000313" key="9">
    <source>
        <dbReference type="Proteomes" id="UP000502699"/>
    </source>
</evidence>
<dbReference type="GO" id="GO:0043022">
    <property type="term" value="F:ribosome binding"/>
    <property type="evidence" value="ECO:0007669"/>
    <property type="project" value="InterPro"/>
</dbReference>
<dbReference type="SUPFAM" id="SSF50346">
    <property type="entry name" value="PRC-barrel domain"/>
    <property type="match status" value="1"/>
</dbReference>
<proteinExistence type="inferred from homology"/>
<dbReference type="InterPro" id="IPR056792">
    <property type="entry name" value="PRC_RimM"/>
</dbReference>
<evidence type="ECO:0000313" key="8">
    <source>
        <dbReference type="EMBL" id="QIK37662.1"/>
    </source>
</evidence>
<protein>
    <recommendedName>
        <fullName evidence="5">Ribosome maturation factor RimM</fullName>
    </recommendedName>
</protein>
<dbReference type="KEGG" id="cjap:GWK36_06320"/>
<reference evidence="9" key="1">
    <citation type="submission" date="2020-01" db="EMBL/GenBank/DDBJ databases">
        <title>Caldichromatium gen. nov., sp. nov., a thermophilic purple sulfur bacterium member of the family Chromatiaceae isolated from Nakabusa hot spring, Japan.</title>
        <authorList>
            <person name="Saini M.K."/>
            <person name="Hanada S."/>
            <person name="Tank M."/>
        </authorList>
    </citation>
    <scope>NUCLEOTIDE SEQUENCE [LARGE SCALE GENOMIC DNA]</scope>
    <source>
        <strain evidence="9">No.7</strain>
    </source>
</reference>
<dbReference type="InterPro" id="IPR002676">
    <property type="entry name" value="RimM_N"/>
</dbReference>
<evidence type="ECO:0000256" key="1">
    <source>
        <dbReference type="ARBA" id="ARBA00022490"/>
    </source>
</evidence>
<keyword evidence="3 5" id="KW-0698">rRNA processing</keyword>
<dbReference type="Gene3D" id="2.40.30.60">
    <property type="entry name" value="RimM"/>
    <property type="match status" value="1"/>
</dbReference>
<dbReference type="RefSeq" id="WP_166270425.1">
    <property type="nucleotide sequence ID" value="NZ_CP048029.1"/>
</dbReference>
<comment type="subcellular location">
    <subcellularLocation>
        <location evidence="5">Cytoplasm</location>
    </subcellularLocation>
</comment>
<dbReference type="NCBIfam" id="TIGR02273">
    <property type="entry name" value="16S_RimM"/>
    <property type="match status" value="1"/>
</dbReference>
<dbReference type="GO" id="GO:0006364">
    <property type="term" value="P:rRNA processing"/>
    <property type="evidence" value="ECO:0007669"/>
    <property type="project" value="UniProtKB-UniRule"/>
</dbReference>
<dbReference type="GO" id="GO:0005840">
    <property type="term" value="C:ribosome"/>
    <property type="evidence" value="ECO:0007669"/>
    <property type="project" value="InterPro"/>
</dbReference>
<dbReference type="SUPFAM" id="SSF50447">
    <property type="entry name" value="Translation proteins"/>
    <property type="match status" value="1"/>
</dbReference>
<dbReference type="PANTHER" id="PTHR33692:SF1">
    <property type="entry name" value="RIBOSOME MATURATION FACTOR RIMM"/>
    <property type="match status" value="1"/>
</dbReference>
<keyword evidence="2 5" id="KW-0690">Ribosome biogenesis</keyword>
<evidence type="ECO:0000256" key="3">
    <source>
        <dbReference type="ARBA" id="ARBA00022552"/>
    </source>
</evidence>
<accession>A0A6G7VCI4</accession>
<dbReference type="HAMAP" id="MF_00014">
    <property type="entry name" value="Ribosome_mat_RimM"/>
    <property type="match status" value="1"/>
</dbReference>
<dbReference type="Pfam" id="PF01782">
    <property type="entry name" value="RimM"/>
    <property type="match status" value="1"/>
</dbReference>
<evidence type="ECO:0000256" key="4">
    <source>
        <dbReference type="ARBA" id="ARBA00023186"/>
    </source>
</evidence>
<dbReference type="AlphaFoldDB" id="A0A6G7VCI4"/>
<keyword evidence="1 5" id="KW-0963">Cytoplasm</keyword>
<evidence type="ECO:0000259" key="6">
    <source>
        <dbReference type="Pfam" id="PF01782"/>
    </source>
</evidence>